<organism evidence="2 3">
    <name type="scientific">Sphingobacterium lactis</name>
    <dbReference type="NCBI Taxonomy" id="797291"/>
    <lineage>
        <taxon>Bacteria</taxon>
        <taxon>Pseudomonadati</taxon>
        <taxon>Bacteroidota</taxon>
        <taxon>Sphingobacteriia</taxon>
        <taxon>Sphingobacteriales</taxon>
        <taxon>Sphingobacteriaceae</taxon>
        <taxon>Sphingobacterium</taxon>
    </lineage>
</organism>
<sequence>MFLAGLPIIAQEGYPEPSDKNGLLFYIQHNRGKNTFFYSLNYRGKHQLDQDDPIKVQRELYDEDGAIKPLSAVQRAFAYGISTKKRQHGYEAAIVSMPSQKLYLFTPAHKPAYVETTVNGKSIRLKRIFIKQKDGTSGLGTKVDYILFYGTHNNKAVIEKLIP</sequence>
<proteinExistence type="predicted"/>
<dbReference type="InterPro" id="IPR032269">
    <property type="entry name" value="DUF4833"/>
</dbReference>
<evidence type="ECO:0000313" key="2">
    <source>
        <dbReference type="EMBL" id="SEG45081.1"/>
    </source>
</evidence>
<evidence type="ECO:0000313" key="3">
    <source>
        <dbReference type="Proteomes" id="UP000236731"/>
    </source>
</evidence>
<dbReference type="AlphaFoldDB" id="A0A1H6A9E8"/>
<reference evidence="3" key="1">
    <citation type="submission" date="2016-10" db="EMBL/GenBank/DDBJ databases">
        <authorList>
            <person name="Varghese N."/>
            <person name="Submissions S."/>
        </authorList>
    </citation>
    <scope>NUCLEOTIDE SEQUENCE [LARGE SCALE GENOMIC DNA]</scope>
    <source>
        <strain evidence="3">DSM 22361</strain>
    </source>
</reference>
<name>A0A1H6A9E8_9SPHI</name>
<evidence type="ECO:0000259" key="1">
    <source>
        <dbReference type="Pfam" id="PF16117"/>
    </source>
</evidence>
<accession>A0A1H6A9E8</accession>
<dbReference type="Pfam" id="PF16117">
    <property type="entry name" value="DUF4833"/>
    <property type="match status" value="1"/>
</dbReference>
<feature type="domain" description="DUF4833" evidence="1">
    <location>
        <begin position="25"/>
        <end position="160"/>
    </location>
</feature>
<gene>
    <name evidence="2" type="ORF">SAMN05421877_10827</name>
</gene>
<protein>
    <recommendedName>
        <fullName evidence="1">DUF4833 domain-containing protein</fullName>
    </recommendedName>
</protein>
<dbReference type="Proteomes" id="UP000236731">
    <property type="component" value="Unassembled WGS sequence"/>
</dbReference>
<keyword evidence="3" id="KW-1185">Reference proteome</keyword>
<dbReference type="EMBL" id="FNUT01000008">
    <property type="protein sequence ID" value="SEG45081.1"/>
    <property type="molecule type" value="Genomic_DNA"/>
</dbReference>